<evidence type="ECO:0000256" key="5">
    <source>
        <dbReference type="PROSITE-ProRule" id="PRU00560"/>
    </source>
</evidence>
<evidence type="ECO:0000256" key="1">
    <source>
        <dbReference type="ARBA" id="ARBA00022741"/>
    </source>
</evidence>
<dbReference type="InterPro" id="IPR014016">
    <property type="entry name" value="UvrD-like_ATP-bd"/>
</dbReference>
<dbReference type="EMBL" id="JAFFTB010000009">
    <property type="protein sequence ID" value="MBM9937834.1"/>
    <property type="molecule type" value="Genomic_DNA"/>
</dbReference>
<accession>A0AAW4GBU1</accession>
<proteinExistence type="predicted"/>
<evidence type="ECO:0000256" key="2">
    <source>
        <dbReference type="ARBA" id="ARBA00022801"/>
    </source>
</evidence>
<dbReference type="AlphaFoldDB" id="A0AAW4GBU1"/>
<comment type="caution">
    <text evidence="7">The sequence shown here is derived from an EMBL/GenBank/DDBJ whole genome shotgun (WGS) entry which is preliminary data.</text>
</comment>
<reference evidence="7" key="2">
    <citation type="submission" date="2021-01" db="EMBL/GenBank/DDBJ databases">
        <authorList>
            <person name="Yu Y."/>
        </authorList>
    </citation>
    <scope>NUCLEOTIDE SEQUENCE</scope>
    <source>
        <strain evidence="7">As-5</strain>
        <strain evidence="8">As-6</strain>
    </source>
</reference>
<organism evidence="7 10">
    <name type="scientific">Stenotrophomonas lactitubi</name>
    <dbReference type="NCBI Taxonomy" id="2045214"/>
    <lineage>
        <taxon>Bacteria</taxon>
        <taxon>Pseudomonadati</taxon>
        <taxon>Pseudomonadota</taxon>
        <taxon>Gammaproteobacteria</taxon>
        <taxon>Lysobacterales</taxon>
        <taxon>Lysobacteraceae</taxon>
        <taxon>Stenotrophomonas</taxon>
    </lineage>
</organism>
<dbReference type="Gene3D" id="3.40.50.300">
    <property type="entry name" value="P-loop containing nucleotide triphosphate hydrolases"/>
    <property type="match status" value="1"/>
</dbReference>
<dbReference type="PANTHER" id="PTHR11070">
    <property type="entry name" value="UVRD / RECB / PCRA DNA HELICASE FAMILY MEMBER"/>
    <property type="match status" value="1"/>
</dbReference>
<gene>
    <name evidence="7" type="ORF">JJW18_01960</name>
    <name evidence="8" type="ORF">JJW19_06725</name>
</gene>
<keyword evidence="2 5" id="KW-0378">Hydrolase</keyword>
<keyword evidence="9" id="KW-1185">Reference proteome</keyword>
<dbReference type="GO" id="GO:0000725">
    <property type="term" value="P:recombinational repair"/>
    <property type="evidence" value="ECO:0007669"/>
    <property type="project" value="TreeGrafter"/>
</dbReference>
<evidence type="ECO:0000256" key="4">
    <source>
        <dbReference type="ARBA" id="ARBA00022840"/>
    </source>
</evidence>
<dbReference type="GO" id="GO:0043138">
    <property type="term" value="F:3'-5' DNA helicase activity"/>
    <property type="evidence" value="ECO:0007669"/>
    <property type="project" value="TreeGrafter"/>
</dbReference>
<dbReference type="Proteomes" id="UP000784064">
    <property type="component" value="Unassembled WGS sequence"/>
</dbReference>
<dbReference type="PROSITE" id="PS51198">
    <property type="entry name" value="UVRD_HELICASE_ATP_BIND"/>
    <property type="match status" value="1"/>
</dbReference>
<evidence type="ECO:0000313" key="10">
    <source>
        <dbReference type="Proteomes" id="UP000784064"/>
    </source>
</evidence>
<dbReference type="EMBL" id="JAFFTA010000001">
    <property type="protein sequence ID" value="MBM9912238.1"/>
    <property type="molecule type" value="Genomic_DNA"/>
</dbReference>
<dbReference type="Pfam" id="PF00580">
    <property type="entry name" value="UvrD-helicase"/>
    <property type="match status" value="2"/>
</dbReference>
<dbReference type="GO" id="GO:0005524">
    <property type="term" value="F:ATP binding"/>
    <property type="evidence" value="ECO:0007669"/>
    <property type="project" value="UniProtKB-UniRule"/>
</dbReference>
<dbReference type="GO" id="GO:0003677">
    <property type="term" value="F:DNA binding"/>
    <property type="evidence" value="ECO:0007669"/>
    <property type="project" value="InterPro"/>
</dbReference>
<feature type="domain" description="UvrD-like helicase ATP-binding" evidence="6">
    <location>
        <begin position="2"/>
        <end position="285"/>
    </location>
</feature>
<feature type="binding site" evidence="5">
    <location>
        <begin position="23"/>
        <end position="30"/>
    </location>
    <ligand>
        <name>ATP</name>
        <dbReference type="ChEBI" id="CHEBI:30616"/>
    </ligand>
</feature>
<name>A0AAW4GBU1_9GAMM</name>
<evidence type="ECO:0000313" key="7">
    <source>
        <dbReference type="EMBL" id="MBM9912238.1"/>
    </source>
</evidence>
<protein>
    <submittedName>
        <fullName evidence="7">ATP-dependent helicase</fullName>
    </submittedName>
</protein>
<dbReference type="SUPFAM" id="SSF52540">
    <property type="entry name" value="P-loop containing nucleoside triphosphate hydrolases"/>
    <property type="match status" value="1"/>
</dbReference>
<evidence type="ECO:0000313" key="8">
    <source>
        <dbReference type="EMBL" id="MBM9937834.1"/>
    </source>
</evidence>
<reference evidence="9" key="1">
    <citation type="submission" date="2021-01" db="EMBL/GenBank/DDBJ databases">
        <title>Stenotrophomonas maltophilia.</title>
        <authorList>
            <person name="Yu Y."/>
        </authorList>
    </citation>
    <scope>NUCLEOTIDE SEQUENCE [LARGE SCALE GENOMIC DNA]</scope>
    <source>
        <strain evidence="9">As-6</strain>
    </source>
</reference>
<dbReference type="InterPro" id="IPR000212">
    <property type="entry name" value="DNA_helicase_UvrD/REP"/>
</dbReference>
<sequence>MIESSAEQFQIIGAPIAPMSVIACAGSGKTFTAVRRLAEMRRQLGDQRGRIALLSFSNIAVNTFRREYQNLIRSEFAGIAYGRVEIDTLDGFITSNVLCPHAYRTMGCDRAPFLVAGTEPFLRNRDFKFWAEPVGRPAFPVRPTDLHKIVVNFQAGRPRYDLRSQNTLIPINNGATVISRLGALGAYTHDMGRYWCHRTLARQPGVLRALARRYPHILIDEAQDVGTVHQAIIEQLIGAGSQVSLIGDPNQGIYEFAGADGTFLARYGQRAGVTCLGLTRNYRSVPAVLDLANRLSARADAAHRVAPETTHGAFFAPYRNTDVENLVAAFQAAVLAADLKVERSAVLCRGRTMADKLSGSEGAPGQGTVKGFAQAAILRDRNKDYRGAFKLVVAGIVGLLADPPHGLAARIAQPARSSDDRALRRIIWAFTRDPESGLPAATLTANAQWHKLMLERTRALLAKTAQLHGLVSIGNLGNKLARTGLPNAPMIAAADLAANAAARIRADTVHQAKGESLDAVLYLTAKKEHASALLAGVDTEVGRIGYVAVTRARNLIWLGVPANSLEELRPVLISRGFQEAGAAEQA</sequence>
<dbReference type="RefSeq" id="WP_205404095.1">
    <property type="nucleotide sequence ID" value="NZ_JAFFTA010000001.1"/>
</dbReference>
<evidence type="ECO:0000259" key="6">
    <source>
        <dbReference type="PROSITE" id="PS51198"/>
    </source>
</evidence>
<keyword evidence="3 5" id="KW-0347">Helicase</keyword>
<dbReference type="GO" id="GO:0005829">
    <property type="term" value="C:cytosol"/>
    <property type="evidence" value="ECO:0007669"/>
    <property type="project" value="TreeGrafter"/>
</dbReference>
<keyword evidence="1 5" id="KW-0547">Nucleotide-binding</keyword>
<dbReference type="GO" id="GO:0016787">
    <property type="term" value="F:hydrolase activity"/>
    <property type="evidence" value="ECO:0007669"/>
    <property type="project" value="UniProtKB-UniRule"/>
</dbReference>
<keyword evidence="4 5" id="KW-0067">ATP-binding</keyword>
<dbReference type="Proteomes" id="UP000749453">
    <property type="component" value="Unassembled WGS sequence"/>
</dbReference>
<dbReference type="PANTHER" id="PTHR11070:SF3">
    <property type="entry name" value="DNA 3'-5' HELICASE"/>
    <property type="match status" value="1"/>
</dbReference>
<evidence type="ECO:0000256" key="3">
    <source>
        <dbReference type="ARBA" id="ARBA00022806"/>
    </source>
</evidence>
<dbReference type="InterPro" id="IPR027417">
    <property type="entry name" value="P-loop_NTPase"/>
</dbReference>
<evidence type="ECO:0000313" key="9">
    <source>
        <dbReference type="Proteomes" id="UP000749453"/>
    </source>
</evidence>